<keyword evidence="1" id="KW-0808">Transferase</keyword>
<organism evidence="8 9">
    <name type="scientific">Austropuccinia psidii MF-1</name>
    <dbReference type="NCBI Taxonomy" id="1389203"/>
    <lineage>
        <taxon>Eukaryota</taxon>
        <taxon>Fungi</taxon>
        <taxon>Dikarya</taxon>
        <taxon>Basidiomycota</taxon>
        <taxon>Pucciniomycotina</taxon>
        <taxon>Pucciniomycetes</taxon>
        <taxon>Pucciniales</taxon>
        <taxon>Sphaerophragmiaceae</taxon>
        <taxon>Austropuccinia</taxon>
    </lineage>
</organism>
<evidence type="ECO:0000256" key="3">
    <source>
        <dbReference type="ARBA" id="ARBA00022722"/>
    </source>
</evidence>
<dbReference type="GO" id="GO:0003964">
    <property type="term" value="F:RNA-directed DNA polymerase activity"/>
    <property type="evidence" value="ECO:0007669"/>
    <property type="project" value="UniProtKB-KW"/>
</dbReference>
<comment type="caution">
    <text evidence="8">The sequence shown here is derived from an EMBL/GenBank/DDBJ whole genome shotgun (WGS) entry which is preliminary data.</text>
</comment>
<keyword evidence="9" id="KW-1185">Reference proteome</keyword>
<dbReference type="SUPFAM" id="SSF56672">
    <property type="entry name" value="DNA/RNA polymerases"/>
    <property type="match status" value="1"/>
</dbReference>
<dbReference type="InterPro" id="IPR050951">
    <property type="entry name" value="Retrovirus_Pol_polyprotein"/>
</dbReference>
<dbReference type="InterPro" id="IPR043128">
    <property type="entry name" value="Rev_trsase/Diguanyl_cyclase"/>
</dbReference>
<keyword evidence="5" id="KW-0378">Hydrolase</keyword>
<gene>
    <name evidence="8" type="ORF">O181_046696</name>
</gene>
<keyword evidence="3" id="KW-0540">Nuclease</keyword>
<feature type="domain" description="Reverse transcriptase RNase H-like" evidence="7">
    <location>
        <begin position="64"/>
        <end position="168"/>
    </location>
</feature>
<keyword evidence="6" id="KW-0695">RNA-directed DNA polymerase</keyword>
<reference evidence="8" key="1">
    <citation type="submission" date="2021-03" db="EMBL/GenBank/DDBJ databases">
        <title>Draft genome sequence of rust myrtle Austropuccinia psidii MF-1, a brazilian biotype.</title>
        <authorList>
            <person name="Quecine M.C."/>
            <person name="Pachon D.M.R."/>
            <person name="Bonatelli M.L."/>
            <person name="Correr F.H."/>
            <person name="Franceschini L.M."/>
            <person name="Leite T.F."/>
            <person name="Margarido G.R.A."/>
            <person name="Almeida C.A."/>
            <person name="Ferrarezi J.A."/>
            <person name="Labate C.A."/>
        </authorList>
    </citation>
    <scope>NUCLEOTIDE SEQUENCE</scope>
    <source>
        <strain evidence="8">MF-1</strain>
    </source>
</reference>
<name>A0A9Q3HIV6_9BASI</name>
<keyword evidence="2" id="KW-0548">Nucleotidyltransferase</keyword>
<evidence type="ECO:0000256" key="4">
    <source>
        <dbReference type="ARBA" id="ARBA00022759"/>
    </source>
</evidence>
<evidence type="ECO:0000259" key="7">
    <source>
        <dbReference type="Pfam" id="PF17917"/>
    </source>
</evidence>
<dbReference type="Proteomes" id="UP000765509">
    <property type="component" value="Unassembled WGS sequence"/>
</dbReference>
<dbReference type="InterPro" id="IPR041373">
    <property type="entry name" value="RT_RNaseH"/>
</dbReference>
<dbReference type="Pfam" id="PF17917">
    <property type="entry name" value="RT_RNaseH"/>
    <property type="match status" value="1"/>
</dbReference>
<evidence type="ECO:0000256" key="6">
    <source>
        <dbReference type="ARBA" id="ARBA00022918"/>
    </source>
</evidence>
<evidence type="ECO:0000256" key="5">
    <source>
        <dbReference type="ARBA" id="ARBA00022801"/>
    </source>
</evidence>
<protein>
    <recommendedName>
        <fullName evidence="7">Reverse transcriptase RNase H-like domain-containing protein</fullName>
    </recommendedName>
</protein>
<sequence length="310" mass="36293">MSFLVFSSYYRKHLKDFANHARSLYRICDQKTVFEITQERIQAYDKINYSLTNEPLLFFPYWKLPLKLYIDSCSEGLGASLHQVQIFNEKPYEGPIYFISKKIEPTEARYGARQMEFLFLVWALEKLHYYLDGSVFQVITDFYAVKSPLNMKNPNRHMLRWKIAIKEYRGNVTIGSKSGNICKSADGFSRWKLPNTPDNPAYVPSNAKPQIPIEGINITDVVTEFFEELREIYKKHKNCHILASLLDNNCKDKALVNSFDDSWKTSHENGRFHLFDGILYDTSKHTRVIVLCSRRLINTILLECHDKIYS</sequence>
<evidence type="ECO:0000313" key="9">
    <source>
        <dbReference type="Proteomes" id="UP000765509"/>
    </source>
</evidence>
<evidence type="ECO:0000313" key="8">
    <source>
        <dbReference type="EMBL" id="MBW0506981.1"/>
    </source>
</evidence>
<dbReference type="GO" id="GO:0016787">
    <property type="term" value="F:hydrolase activity"/>
    <property type="evidence" value="ECO:0007669"/>
    <property type="project" value="UniProtKB-KW"/>
</dbReference>
<dbReference type="InterPro" id="IPR043502">
    <property type="entry name" value="DNA/RNA_pol_sf"/>
</dbReference>
<dbReference type="PANTHER" id="PTHR37984">
    <property type="entry name" value="PROTEIN CBG26694"/>
    <property type="match status" value="1"/>
</dbReference>
<dbReference type="AlphaFoldDB" id="A0A9Q3HIV6"/>
<dbReference type="PANTHER" id="PTHR37984:SF5">
    <property type="entry name" value="PROTEIN NYNRIN-LIKE"/>
    <property type="match status" value="1"/>
</dbReference>
<keyword evidence="4" id="KW-0255">Endonuclease</keyword>
<dbReference type="EMBL" id="AVOT02019446">
    <property type="protein sequence ID" value="MBW0506981.1"/>
    <property type="molecule type" value="Genomic_DNA"/>
</dbReference>
<dbReference type="GO" id="GO:0004519">
    <property type="term" value="F:endonuclease activity"/>
    <property type="evidence" value="ECO:0007669"/>
    <property type="project" value="UniProtKB-KW"/>
</dbReference>
<evidence type="ECO:0000256" key="2">
    <source>
        <dbReference type="ARBA" id="ARBA00022695"/>
    </source>
</evidence>
<dbReference type="Gene3D" id="3.30.70.270">
    <property type="match status" value="1"/>
</dbReference>
<evidence type="ECO:0000256" key="1">
    <source>
        <dbReference type="ARBA" id="ARBA00022679"/>
    </source>
</evidence>
<proteinExistence type="predicted"/>
<accession>A0A9Q3HIV6</accession>